<proteinExistence type="inferred from homology"/>
<name>A0A0C9VJM4_SPHS4</name>
<dbReference type="AlphaFoldDB" id="A0A0C9VJM4"/>
<keyword evidence="4 8" id="KW-0812">Transmembrane</keyword>
<dbReference type="HOGENOM" id="CLU_026016_2_1_1"/>
<evidence type="ECO:0000256" key="6">
    <source>
        <dbReference type="ARBA" id="ARBA00023136"/>
    </source>
</evidence>
<feature type="transmembrane region" description="Helical" evidence="8">
    <location>
        <begin position="193"/>
        <end position="213"/>
    </location>
</feature>
<dbReference type="PANTHER" id="PTHR31806">
    <property type="entry name" value="PURINE-CYTOSINE PERMEASE FCY2-RELATED"/>
    <property type="match status" value="1"/>
</dbReference>
<feature type="transmembrane region" description="Helical" evidence="8">
    <location>
        <begin position="449"/>
        <end position="473"/>
    </location>
</feature>
<evidence type="ECO:0000256" key="3">
    <source>
        <dbReference type="ARBA" id="ARBA00022448"/>
    </source>
</evidence>
<keyword evidence="3 7" id="KW-0813">Transport</keyword>
<feature type="transmembrane region" description="Helical" evidence="8">
    <location>
        <begin position="169"/>
        <end position="186"/>
    </location>
</feature>
<dbReference type="OrthoDB" id="2116389at2759"/>
<feature type="transmembrane region" description="Helical" evidence="8">
    <location>
        <begin position="99"/>
        <end position="123"/>
    </location>
</feature>
<feature type="transmembrane region" description="Helical" evidence="8">
    <location>
        <begin position="253"/>
        <end position="277"/>
    </location>
</feature>
<keyword evidence="6 7" id="KW-0472">Membrane</keyword>
<protein>
    <recommendedName>
        <fullName evidence="11">Cytosine permease</fullName>
    </recommendedName>
</protein>
<reference evidence="9 10" key="1">
    <citation type="submission" date="2014-06" db="EMBL/GenBank/DDBJ databases">
        <title>Evolutionary Origins and Diversification of the Mycorrhizal Mutualists.</title>
        <authorList>
            <consortium name="DOE Joint Genome Institute"/>
            <consortium name="Mycorrhizal Genomics Consortium"/>
            <person name="Kohler A."/>
            <person name="Kuo A."/>
            <person name="Nagy L.G."/>
            <person name="Floudas D."/>
            <person name="Copeland A."/>
            <person name="Barry K.W."/>
            <person name="Cichocki N."/>
            <person name="Veneault-Fourrey C."/>
            <person name="LaButti K."/>
            <person name="Lindquist E.A."/>
            <person name="Lipzen A."/>
            <person name="Lundell T."/>
            <person name="Morin E."/>
            <person name="Murat C."/>
            <person name="Riley R."/>
            <person name="Ohm R."/>
            <person name="Sun H."/>
            <person name="Tunlid A."/>
            <person name="Henrissat B."/>
            <person name="Grigoriev I.V."/>
            <person name="Hibbett D.S."/>
            <person name="Martin F."/>
        </authorList>
    </citation>
    <scope>NUCLEOTIDE SEQUENCE [LARGE SCALE GENOMIC DNA]</scope>
    <source>
        <strain evidence="9 10">SS14</strain>
    </source>
</reference>
<dbReference type="Pfam" id="PF02133">
    <property type="entry name" value="Transp_cyt_pur"/>
    <property type="match status" value="2"/>
</dbReference>
<evidence type="ECO:0000256" key="1">
    <source>
        <dbReference type="ARBA" id="ARBA00004141"/>
    </source>
</evidence>
<accession>A0A0C9VJM4</accession>
<keyword evidence="5 8" id="KW-1133">Transmembrane helix</keyword>
<comment type="subcellular location">
    <subcellularLocation>
        <location evidence="1">Membrane</location>
        <topology evidence="1">Multi-pass membrane protein</topology>
    </subcellularLocation>
</comment>
<evidence type="ECO:0000256" key="2">
    <source>
        <dbReference type="ARBA" id="ARBA00008974"/>
    </source>
</evidence>
<dbReference type="InterPro" id="IPR001248">
    <property type="entry name" value="Pur-cyt_permease"/>
</dbReference>
<evidence type="ECO:0000256" key="5">
    <source>
        <dbReference type="ARBA" id="ARBA00022989"/>
    </source>
</evidence>
<organism evidence="9 10">
    <name type="scientific">Sphaerobolus stellatus (strain SS14)</name>
    <dbReference type="NCBI Taxonomy" id="990650"/>
    <lineage>
        <taxon>Eukaryota</taxon>
        <taxon>Fungi</taxon>
        <taxon>Dikarya</taxon>
        <taxon>Basidiomycota</taxon>
        <taxon>Agaricomycotina</taxon>
        <taxon>Agaricomycetes</taxon>
        <taxon>Phallomycetidae</taxon>
        <taxon>Geastrales</taxon>
        <taxon>Sphaerobolaceae</taxon>
        <taxon>Sphaerobolus</taxon>
    </lineage>
</organism>
<dbReference type="Proteomes" id="UP000054279">
    <property type="component" value="Unassembled WGS sequence"/>
</dbReference>
<feature type="transmembrane region" description="Helical" evidence="8">
    <location>
        <begin position="342"/>
        <end position="361"/>
    </location>
</feature>
<feature type="transmembrane region" description="Helical" evidence="8">
    <location>
        <begin position="308"/>
        <end position="330"/>
    </location>
</feature>
<feature type="transmembrane region" description="Helical" evidence="8">
    <location>
        <begin position="135"/>
        <end position="157"/>
    </location>
</feature>
<keyword evidence="10" id="KW-1185">Reference proteome</keyword>
<dbReference type="GO" id="GO:0022857">
    <property type="term" value="F:transmembrane transporter activity"/>
    <property type="evidence" value="ECO:0007669"/>
    <property type="project" value="InterPro"/>
</dbReference>
<feature type="transmembrane region" description="Helical" evidence="8">
    <location>
        <begin position="416"/>
        <end position="443"/>
    </location>
</feature>
<evidence type="ECO:0000256" key="4">
    <source>
        <dbReference type="ARBA" id="ARBA00022692"/>
    </source>
</evidence>
<dbReference type="PANTHER" id="PTHR31806:SF17">
    <property type="entry name" value="VITAMIN B6 TRANSPORTER TPN1"/>
    <property type="match status" value="1"/>
</dbReference>
<evidence type="ECO:0000256" key="7">
    <source>
        <dbReference type="PIRNR" id="PIRNR002744"/>
    </source>
</evidence>
<gene>
    <name evidence="9" type="ORF">M422DRAFT_231673</name>
</gene>
<evidence type="ECO:0000256" key="8">
    <source>
        <dbReference type="SAM" id="Phobius"/>
    </source>
</evidence>
<dbReference type="InterPro" id="IPR026030">
    <property type="entry name" value="Pur-cyt_permease_Fcy2/21/22"/>
</dbReference>
<dbReference type="PIRSF" id="PIRSF002744">
    <property type="entry name" value="Pur-cyt_permease"/>
    <property type="match status" value="1"/>
</dbReference>
<dbReference type="GO" id="GO:0005886">
    <property type="term" value="C:plasma membrane"/>
    <property type="evidence" value="ECO:0007669"/>
    <property type="project" value="TreeGrafter"/>
</dbReference>
<feature type="transmembrane region" description="Helical" evidence="8">
    <location>
        <begin position="219"/>
        <end position="241"/>
    </location>
</feature>
<dbReference type="GO" id="GO:0000329">
    <property type="term" value="C:fungal-type vacuole membrane"/>
    <property type="evidence" value="ECO:0007669"/>
    <property type="project" value="TreeGrafter"/>
</dbReference>
<feature type="transmembrane region" description="Helical" evidence="8">
    <location>
        <begin position="67"/>
        <end position="87"/>
    </location>
</feature>
<comment type="similarity">
    <text evidence="2 7">Belongs to the purine-cytosine permease (2.A.39) family.</text>
</comment>
<evidence type="ECO:0008006" key="11">
    <source>
        <dbReference type="Google" id="ProtNLM"/>
    </source>
</evidence>
<sequence length="483" mass="52433">MTSGNEKSIIVHDDIPSLLNTSAEDSRSQGRRKQWRWRRLLSMPKVEARGIEPIPEDERQNAHSINLLLLWFSTNTQIANVSLGILGPKVFNLSVGDTIATAIGFQLIGALSMAFIASLGPRLGMRTMVITRYSFGYWGATIISLLNILSLIGWIVLGVILSGQILHNVNNNLPIVVGVIIIRYNSLHYYEKYAWPGMVAIFIMMYALGGHAGNRVANVLNYGATMYAAVASWAAFAADYNCRLPANTPAIKIFSLTTIGNMIPNTFAGIVLGALLVTVPSYSTAFDEGDTSGVLQKVFEPWGRGGDFILVLGALSSIAGNGAMSYSLGLATQTLLPAFGRIPRSLLTVLGTIIYTVIAIAGRDKFTPILTNFLAILGYWVSPWFIVIFEEHLIFRPKNGLLGGYKVGDYASPKNLPVGLAACLATILGIVGAIMGMAQAWYVGPIARIFGFGGADTGFEIATVITGLLYPLFRYLEIKKWNR</sequence>
<feature type="transmembrane region" description="Helical" evidence="8">
    <location>
        <begin position="373"/>
        <end position="395"/>
    </location>
</feature>
<evidence type="ECO:0000313" key="10">
    <source>
        <dbReference type="Proteomes" id="UP000054279"/>
    </source>
</evidence>
<evidence type="ECO:0000313" key="9">
    <source>
        <dbReference type="EMBL" id="KIJ37611.1"/>
    </source>
</evidence>
<dbReference type="EMBL" id="KN837168">
    <property type="protein sequence ID" value="KIJ37611.1"/>
    <property type="molecule type" value="Genomic_DNA"/>
</dbReference>
<dbReference type="Gene3D" id="1.10.4160.10">
    <property type="entry name" value="Hydantoin permease"/>
    <property type="match status" value="1"/>
</dbReference>